<sequence length="196" mass="22686">MKYRNIIFDFGNVIGKFDGKYIMEQFCSSEEDCNLLCSVIYEKWNELDKGTLDYNEYAEECIRRLPARLSGQARAFFQDWPRHITPIEETLLFIDELVERNIPVYLLSNAPTYFAEWADRYEVLKKFSGVVFSAPLKTAKPDPAMYQYLFRTYSLKPEECFFVDDLKRNIDAGKSLGMDGIVFTGEIGPLKAAIGF</sequence>
<dbReference type="Proteomes" id="UP000322025">
    <property type="component" value="Unassembled WGS sequence"/>
</dbReference>
<dbReference type="Pfam" id="PF00702">
    <property type="entry name" value="Hydrolase"/>
    <property type="match status" value="1"/>
</dbReference>
<dbReference type="PANTHER" id="PTHR43611:SF3">
    <property type="entry name" value="FLAVIN MONONUCLEOTIDE HYDROLASE 1, CHLOROPLATIC"/>
    <property type="match status" value="1"/>
</dbReference>
<dbReference type="AlphaFoldDB" id="A0A5M9HXZ8"/>
<accession>A0A5M9HXZ8</accession>
<organism evidence="1 2">
    <name type="scientific">Mediterraneibacter catenae</name>
    <dbReference type="NCBI Taxonomy" id="2594882"/>
    <lineage>
        <taxon>Bacteria</taxon>
        <taxon>Bacillati</taxon>
        <taxon>Bacillota</taxon>
        <taxon>Clostridia</taxon>
        <taxon>Lachnospirales</taxon>
        <taxon>Lachnospiraceae</taxon>
        <taxon>Mediterraneibacter</taxon>
    </lineage>
</organism>
<gene>
    <name evidence="1" type="ORF">FNY66_05470</name>
</gene>
<proteinExistence type="predicted"/>
<protein>
    <submittedName>
        <fullName evidence="1">HAD family phosphatase</fullName>
    </submittedName>
</protein>
<dbReference type="InterPro" id="IPR006439">
    <property type="entry name" value="HAD-SF_hydro_IA"/>
</dbReference>
<dbReference type="SFLD" id="SFLDS00003">
    <property type="entry name" value="Haloacid_Dehalogenase"/>
    <property type="match status" value="1"/>
</dbReference>
<dbReference type="RefSeq" id="WP_150310518.1">
    <property type="nucleotide sequence ID" value="NZ_VMSO01000005.1"/>
</dbReference>
<reference evidence="1" key="1">
    <citation type="submission" date="2019-07" db="EMBL/GenBank/DDBJ databases">
        <authorList>
            <person name="Wongkuna S."/>
            <person name="Scaria J."/>
        </authorList>
    </citation>
    <scope>NUCLEOTIDE SEQUENCE [LARGE SCALE GENOMIC DNA]</scope>
    <source>
        <strain evidence="1">SW178</strain>
    </source>
</reference>
<dbReference type="PRINTS" id="PR00413">
    <property type="entry name" value="HADHALOGNASE"/>
</dbReference>
<dbReference type="OrthoDB" id="9797415at2"/>
<dbReference type="EMBL" id="VMSO01000005">
    <property type="protein sequence ID" value="KAA8501894.1"/>
    <property type="molecule type" value="Genomic_DNA"/>
</dbReference>
<keyword evidence="2" id="KW-1185">Reference proteome</keyword>
<evidence type="ECO:0000313" key="1">
    <source>
        <dbReference type="EMBL" id="KAA8501894.1"/>
    </source>
</evidence>
<dbReference type="Gene3D" id="3.40.50.1000">
    <property type="entry name" value="HAD superfamily/HAD-like"/>
    <property type="match status" value="1"/>
</dbReference>
<name>A0A5M9HXZ8_9FIRM</name>
<dbReference type="NCBIfam" id="TIGR01509">
    <property type="entry name" value="HAD-SF-IA-v3"/>
    <property type="match status" value="1"/>
</dbReference>
<dbReference type="SUPFAM" id="SSF56784">
    <property type="entry name" value="HAD-like"/>
    <property type="match status" value="1"/>
</dbReference>
<dbReference type="SFLD" id="SFLDG01129">
    <property type="entry name" value="C1.5:_HAD__Beta-PGM__Phosphata"/>
    <property type="match status" value="1"/>
</dbReference>
<dbReference type="InterPro" id="IPR023198">
    <property type="entry name" value="PGP-like_dom2"/>
</dbReference>
<dbReference type="InterPro" id="IPR023214">
    <property type="entry name" value="HAD_sf"/>
</dbReference>
<comment type="caution">
    <text evidence="1">The sequence shown here is derived from an EMBL/GenBank/DDBJ whole genome shotgun (WGS) entry which is preliminary data.</text>
</comment>
<dbReference type="PANTHER" id="PTHR43611">
    <property type="entry name" value="ALPHA-D-GLUCOSE 1-PHOSPHATE PHOSPHATASE"/>
    <property type="match status" value="1"/>
</dbReference>
<dbReference type="CDD" id="cd02603">
    <property type="entry name" value="HAD_sEH-N_like"/>
    <property type="match status" value="1"/>
</dbReference>
<dbReference type="Gene3D" id="1.10.150.240">
    <property type="entry name" value="Putative phosphatase, domain 2"/>
    <property type="match status" value="1"/>
</dbReference>
<dbReference type="InterPro" id="IPR036412">
    <property type="entry name" value="HAD-like_sf"/>
</dbReference>
<evidence type="ECO:0000313" key="2">
    <source>
        <dbReference type="Proteomes" id="UP000322025"/>
    </source>
</evidence>